<feature type="compositionally biased region" description="Low complexity" evidence="8">
    <location>
        <begin position="53"/>
        <end position="66"/>
    </location>
</feature>
<evidence type="ECO:0000256" key="3">
    <source>
        <dbReference type="ARBA" id="ARBA00023015"/>
    </source>
</evidence>
<evidence type="ECO:0000256" key="2">
    <source>
        <dbReference type="ARBA" id="ARBA00005571"/>
    </source>
</evidence>
<comment type="similarity">
    <text evidence="2">Belongs to the Mediator complex subunit 28 family.</text>
</comment>
<evidence type="ECO:0000313" key="11">
    <source>
        <dbReference type="EMBL" id="KAG5533633.1"/>
    </source>
</evidence>
<feature type="compositionally biased region" description="Polar residues" evidence="8">
    <location>
        <begin position="430"/>
        <end position="447"/>
    </location>
</feature>
<keyword evidence="6" id="KW-0539">Nucleus</keyword>
<dbReference type="Proteomes" id="UP000823749">
    <property type="component" value="Chromosome 9"/>
</dbReference>
<name>A0AAV6IYM9_9ERIC</name>
<feature type="domain" description="Enhanced disease resistance 4-like N-terminal" evidence="10">
    <location>
        <begin position="233"/>
        <end position="265"/>
    </location>
</feature>
<organism evidence="11 12">
    <name type="scientific">Rhododendron griersonianum</name>
    <dbReference type="NCBI Taxonomy" id="479676"/>
    <lineage>
        <taxon>Eukaryota</taxon>
        <taxon>Viridiplantae</taxon>
        <taxon>Streptophyta</taxon>
        <taxon>Embryophyta</taxon>
        <taxon>Tracheophyta</taxon>
        <taxon>Spermatophyta</taxon>
        <taxon>Magnoliopsida</taxon>
        <taxon>eudicotyledons</taxon>
        <taxon>Gunneridae</taxon>
        <taxon>Pentapetalae</taxon>
        <taxon>asterids</taxon>
        <taxon>Ericales</taxon>
        <taxon>Ericaceae</taxon>
        <taxon>Ericoideae</taxon>
        <taxon>Rhodoreae</taxon>
        <taxon>Rhododendron</taxon>
    </lineage>
</organism>
<feature type="region of interest" description="Disordered" evidence="8">
    <location>
        <begin position="50"/>
        <end position="69"/>
    </location>
</feature>
<evidence type="ECO:0000256" key="7">
    <source>
        <dbReference type="SAM" id="Coils"/>
    </source>
</evidence>
<evidence type="ECO:0000259" key="9">
    <source>
        <dbReference type="Pfam" id="PF11331"/>
    </source>
</evidence>
<evidence type="ECO:0000256" key="5">
    <source>
        <dbReference type="ARBA" id="ARBA00023163"/>
    </source>
</evidence>
<dbReference type="Pfam" id="PF11331">
    <property type="entry name" value="Zn_ribbon_12"/>
    <property type="match status" value="1"/>
</dbReference>
<dbReference type="InterPro" id="IPR021640">
    <property type="entry name" value="Mediator_Med28"/>
</dbReference>
<dbReference type="GO" id="GO:1900150">
    <property type="term" value="P:regulation of defense response to fungus"/>
    <property type="evidence" value="ECO:0007669"/>
    <property type="project" value="InterPro"/>
</dbReference>
<keyword evidence="3" id="KW-0805">Transcription regulation</keyword>
<feature type="compositionally biased region" description="Basic and acidic residues" evidence="8">
    <location>
        <begin position="452"/>
        <end position="461"/>
    </location>
</feature>
<sequence length="1160" mass="130407">MSQCKRRKESDSRRRRRSTESSSWLVINQCHFRFIAAFRVSDLRRKKGTFCSPMDPQHPLDPQLQSPSPPREDMIACVMALEAALLPCLPARELQAIDRSPHPSHQIDVERHARDFMEAAKKLQLYFVGLERDDQPTKAETLRKEIAVMEEELKIKSELIKKQERLIQGWRKELKDQLDKHNTELERLVGSLLIFCKDGIHGCNLNYVGLSPLIVWLQPYYHNNMTGPLSTVLRLVRCPKCHQVLPEPANVPVYMCGVCNTVLKAKKRKNDTKDTDLHIPDPNMAKKNELEQDSEDKAAQSLSKEDKEAPTLSKGETLSSSGELALDKNNGNDDKETEDNNMNQSGLAPHRNEESSPDTGVDQDNTIQYNGGDPNVPVQSNGKQIGGVNILDEVASPKEPNHHKGAEGEVDKSRNCLEEENGGVNFTDEVASSTELNHLGSEESSSVAGAHSEVDENKNCLEEDEGRNQNEYGICNGKRTGGVNISDEVVSSTELNDNEIEVSSPVVRAQAHSEANEHGICNGKQTGGVNISDEVVSSTELNDNEVEVSSPVVTAHSEANRHKTCMEQNRGRNQSEFGDFKLDCSKNTKSSCEISSSTELPCQEIEESTPVIETNAQLDENSKSPMSLDPSQKRKLTGFDHVSSVDTLENIAIAECSSEFSVTHRDMPNFPTTSNYVYEGSVSSSDGSDDQVPDPYLHLFKRKEKKAESPLAKAMHKRDEVMNKITSYPEMEHEAWNCSSIPSEKKHYTSKGKWHQDELMEPMRHGPLVRSKMRFESGGYPPRVPFYSMSSQVSYEKGGPSNYRREELQYRTSLHSPNKPEKNHEEEKMELLKRVIELQDQLNRTRNSQGVGPEVDMCPRSCHQGRRWPHQNRTSRIPFSAEAKMSRYQVDKSCFHCCPHDRMSSAPLRPHLFCNKSQYKAHQSPRYSSLYSSTLSSPQYHTSSEFSLQSYDPNSDDRELKKYYRERNRLKRHVRPVVGGAPFVICYCCSELLQLPLDFLMPKRRFHKLMCSACSNTLKFSLEDGTRLFPYADDYTPDAVAPPPSEVDDYGPSLGKSCSTEGEPFSAGLPFQALKRDSYGRKLSSGSSFEPMGDRTRGPVFKEFENKNKNPVEMLAAAGPSKKMDKAGKASSEIAELRPLSTSPLHKLMGYTSPSQVIDR</sequence>
<feature type="domain" description="Probable zinc-ribbon" evidence="9">
    <location>
        <begin position="979"/>
        <end position="1022"/>
    </location>
</feature>
<dbReference type="Pfam" id="PF22910">
    <property type="entry name" value="EDR4-like_1st"/>
    <property type="match status" value="1"/>
</dbReference>
<feature type="coiled-coil region" evidence="7">
    <location>
        <begin position="139"/>
        <end position="191"/>
    </location>
</feature>
<dbReference type="PANTHER" id="PTHR31105:SF38">
    <property type="entry name" value="PROTEIN ENHANCED DISEASE RESISTANCE 4"/>
    <property type="match status" value="1"/>
</dbReference>
<evidence type="ECO:0008006" key="13">
    <source>
        <dbReference type="Google" id="ProtNLM"/>
    </source>
</evidence>
<accession>A0AAV6IYM9</accession>
<keyword evidence="4 7" id="KW-0175">Coiled coil</keyword>
<dbReference type="InterPro" id="IPR021480">
    <property type="entry name" value="Zinc_ribbon_12"/>
</dbReference>
<feature type="coiled-coil region" evidence="7">
    <location>
        <begin position="821"/>
        <end position="848"/>
    </location>
</feature>
<evidence type="ECO:0000256" key="8">
    <source>
        <dbReference type="SAM" id="MobiDB-lite"/>
    </source>
</evidence>
<proteinExistence type="inferred from homology"/>
<dbReference type="EMBL" id="JACTNZ010000009">
    <property type="protein sequence ID" value="KAG5533633.1"/>
    <property type="molecule type" value="Genomic_DNA"/>
</dbReference>
<reference evidence="11" key="1">
    <citation type="submission" date="2020-08" db="EMBL/GenBank/DDBJ databases">
        <title>Plant Genome Project.</title>
        <authorList>
            <person name="Zhang R.-G."/>
        </authorList>
    </citation>
    <scope>NUCLEOTIDE SEQUENCE</scope>
    <source>
        <strain evidence="11">WSP0</strain>
        <tissue evidence="11">Leaf</tissue>
    </source>
</reference>
<dbReference type="PANTHER" id="PTHR31105">
    <property type="entry name" value="EXTRA-LARGE G-PROTEIN-LIKE"/>
    <property type="match status" value="1"/>
</dbReference>
<dbReference type="AlphaFoldDB" id="A0AAV6IYM9"/>
<gene>
    <name evidence="11" type="ORF">RHGRI_027726</name>
</gene>
<dbReference type="GO" id="GO:0005634">
    <property type="term" value="C:nucleus"/>
    <property type="evidence" value="ECO:0007669"/>
    <property type="project" value="UniProtKB-SubCell"/>
</dbReference>
<feature type="region of interest" description="Disordered" evidence="8">
    <location>
        <begin position="269"/>
        <end position="479"/>
    </location>
</feature>
<evidence type="ECO:0000256" key="1">
    <source>
        <dbReference type="ARBA" id="ARBA00004123"/>
    </source>
</evidence>
<keyword evidence="5" id="KW-0804">Transcription</keyword>
<feature type="compositionally biased region" description="Basic and acidic residues" evidence="8">
    <location>
        <begin position="271"/>
        <end position="309"/>
    </location>
</feature>
<feature type="compositionally biased region" description="Basic and acidic residues" evidence="8">
    <location>
        <begin position="395"/>
        <end position="417"/>
    </location>
</feature>
<evidence type="ECO:0000256" key="4">
    <source>
        <dbReference type="ARBA" id="ARBA00023054"/>
    </source>
</evidence>
<comment type="subcellular location">
    <subcellularLocation>
        <location evidence="1">Nucleus</location>
    </subcellularLocation>
</comment>
<keyword evidence="12" id="KW-1185">Reference proteome</keyword>
<comment type="caution">
    <text evidence="11">The sequence shown here is derived from an EMBL/GenBank/DDBJ whole genome shotgun (WGS) entry which is preliminary data.</text>
</comment>
<evidence type="ECO:0000259" key="10">
    <source>
        <dbReference type="Pfam" id="PF22910"/>
    </source>
</evidence>
<protein>
    <recommendedName>
        <fullName evidence="13">Zinc-ribbon domain-containing protein</fullName>
    </recommendedName>
</protein>
<evidence type="ECO:0000256" key="6">
    <source>
        <dbReference type="ARBA" id="ARBA00023242"/>
    </source>
</evidence>
<evidence type="ECO:0000313" key="12">
    <source>
        <dbReference type="Proteomes" id="UP000823749"/>
    </source>
</evidence>
<dbReference type="InterPro" id="IPR040244">
    <property type="entry name" value="EDR4-like"/>
</dbReference>
<dbReference type="InterPro" id="IPR055126">
    <property type="entry name" value="EDR4-like_N"/>
</dbReference>
<dbReference type="Pfam" id="PF11594">
    <property type="entry name" value="Med28"/>
    <property type="match status" value="1"/>
</dbReference>